<keyword evidence="1" id="KW-0805">Transcription regulation</keyword>
<evidence type="ECO:0000259" key="4">
    <source>
        <dbReference type="PROSITE" id="PS51077"/>
    </source>
</evidence>
<dbReference type="PANTHER" id="PTHR30136:SF8">
    <property type="entry name" value="TRANSCRIPTIONAL REGULATORY PROTEIN"/>
    <property type="match status" value="1"/>
</dbReference>
<dbReference type="EMBL" id="BAAAEW010000006">
    <property type="protein sequence ID" value="GAA0745841.1"/>
    <property type="molecule type" value="Genomic_DNA"/>
</dbReference>
<dbReference type="InterPro" id="IPR005471">
    <property type="entry name" value="Tscrpt_reg_IclR_N"/>
</dbReference>
<dbReference type="SUPFAM" id="SSF46785">
    <property type="entry name" value="Winged helix' DNA-binding domain"/>
    <property type="match status" value="1"/>
</dbReference>
<dbReference type="InterPro" id="IPR029016">
    <property type="entry name" value="GAF-like_dom_sf"/>
</dbReference>
<evidence type="ECO:0000313" key="6">
    <source>
        <dbReference type="EMBL" id="GAA0745841.1"/>
    </source>
</evidence>
<dbReference type="PROSITE" id="PS51077">
    <property type="entry name" value="HTH_ICLR"/>
    <property type="match status" value="1"/>
</dbReference>
<dbReference type="SMART" id="SM00346">
    <property type="entry name" value="HTH_ICLR"/>
    <property type="match status" value="1"/>
</dbReference>
<evidence type="ECO:0000313" key="7">
    <source>
        <dbReference type="Proteomes" id="UP001500279"/>
    </source>
</evidence>
<dbReference type="Proteomes" id="UP001500279">
    <property type="component" value="Unassembled WGS sequence"/>
</dbReference>
<evidence type="ECO:0000256" key="1">
    <source>
        <dbReference type="ARBA" id="ARBA00023015"/>
    </source>
</evidence>
<dbReference type="InterPro" id="IPR014757">
    <property type="entry name" value="Tscrpt_reg_IclR_C"/>
</dbReference>
<gene>
    <name evidence="6" type="ORF">GCM10009107_12660</name>
</gene>
<dbReference type="Pfam" id="PF09339">
    <property type="entry name" value="HTH_IclR"/>
    <property type="match status" value="1"/>
</dbReference>
<name>A0ABN1JSJ7_9BURK</name>
<proteinExistence type="predicted"/>
<evidence type="ECO:0000259" key="5">
    <source>
        <dbReference type="PROSITE" id="PS51078"/>
    </source>
</evidence>
<feature type="domain" description="HTH iclR-type" evidence="4">
    <location>
        <begin position="13"/>
        <end position="75"/>
    </location>
</feature>
<evidence type="ECO:0000256" key="3">
    <source>
        <dbReference type="ARBA" id="ARBA00023163"/>
    </source>
</evidence>
<organism evidence="6 7">
    <name type="scientific">Ideonella azotifigens</name>
    <dbReference type="NCBI Taxonomy" id="513160"/>
    <lineage>
        <taxon>Bacteria</taxon>
        <taxon>Pseudomonadati</taxon>
        <taxon>Pseudomonadota</taxon>
        <taxon>Betaproteobacteria</taxon>
        <taxon>Burkholderiales</taxon>
        <taxon>Sphaerotilaceae</taxon>
        <taxon>Ideonella</taxon>
    </lineage>
</organism>
<keyword evidence="3" id="KW-0804">Transcription</keyword>
<keyword evidence="7" id="KW-1185">Reference proteome</keyword>
<dbReference type="PANTHER" id="PTHR30136">
    <property type="entry name" value="HELIX-TURN-HELIX TRANSCRIPTIONAL REGULATOR, ICLR FAMILY"/>
    <property type="match status" value="1"/>
</dbReference>
<feature type="domain" description="IclR-ED" evidence="5">
    <location>
        <begin position="76"/>
        <end position="261"/>
    </location>
</feature>
<dbReference type="Pfam" id="PF01614">
    <property type="entry name" value="IclR_C"/>
    <property type="match status" value="1"/>
</dbReference>
<dbReference type="InterPro" id="IPR036388">
    <property type="entry name" value="WH-like_DNA-bd_sf"/>
</dbReference>
<comment type="caution">
    <text evidence="6">The sequence shown here is derived from an EMBL/GenBank/DDBJ whole genome shotgun (WGS) entry which is preliminary data.</text>
</comment>
<dbReference type="Gene3D" id="3.30.450.40">
    <property type="match status" value="1"/>
</dbReference>
<dbReference type="PROSITE" id="PS51078">
    <property type="entry name" value="ICLR_ED"/>
    <property type="match status" value="1"/>
</dbReference>
<dbReference type="InterPro" id="IPR050707">
    <property type="entry name" value="HTH_MetabolicPath_Reg"/>
</dbReference>
<protein>
    <submittedName>
        <fullName evidence="6">IclR family transcriptional regulator</fullName>
    </submittedName>
</protein>
<dbReference type="SUPFAM" id="SSF55781">
    <property type="entry name" value="GAF domain-like"/>
    <property type="match status" value="1"/>
</dbReference>
<reference evidence="6 7" key="1">
    <citation type="journal article" date="2019" name="Int. J. Syst. Evol. Microbiol.">
        <title>The Global Catalogue of Microorganisms (GCM) 10K type strain sequencing project: providing services to taxonomists for standard genome sequencing and annotation.</title>
        <authorList>
            <consortium name="The Broad Institute Genomics Platform"/>
            <consortium name="The Broad Institute Genome Sequencing Center for Infectious Disease"/>
            <person name="Wu L."/>
            <person name="Ma J."/>
        </authorList>
    </citation>
    <scope>NUCLEOTIDE SEQUENCE [LARGE SCALE GENOMIC DNA]</scope>
    <source>
        <strain evidence="6 7">JCM 15503</strain>
    </source>
</reference>
<keyword evidence="2" id="KW-0238">DNA-binding</keyword>
<evidence type="ECO:0000256" key="2">
    <source>
        <dbReference type="ARBA" id="ARBA00023125"/>
    </source>
</evidence>
<dbReference type="InterPro" id="IPR036390">
    <property type="entry name" value="WH_DNA-bd_sf"/>
</dbReference>
<dbReference type="RefSeq" id="WP_231011168.1">
    <property type="nucleotide sequence ID" value="NZ_BAAAEW010000006.1"/>
</dbReference>
<accession>A0ABN1JSJ7</accession>
<sequence>MSVEDEGGGSRGIQSIEVGGRLLRALVHLGRPAPLKELAGEADMAPAKAHPYLVSFGKLGLIAQDPATGQYGLGPLALQMGLISLQQVDPIRLASAELPALARQIGQTVGIAIWGNRGPTFVRLEEGPTAVHVNMRHGTVVSVRGTASGRLFAAFAPREQVLQALRDEAAHAPAGAKPPKGIDASFEAELAQVRAQRFASVDGGTVQGISALAAPVFDGFGAMVLALTAIGPRASLDPSPEGAAAQLLRASAAALSRRLGARS</sequence>
<dbReference type="Gene3D" id="1.10.10.10">
    <property type="entry name" value="Winged helix-like DNA-binding domain superfamily/Winged helix DNA-binding domain"/>
    <property type="match status" value="1"/>
</dbReference>